<keyword evidence="2" id="KW-1185">Reference proteome</keyword>
<dbReference type="SUPFAM" id="SSF54160">
    <property type="entry name" value="Chromo domain-like"/>
    <property type="match status" value="1"/>
</dbReference>
<reference evidence="1 2" key="1">
    <citation type="journal article" date="2021" name="Commun. Biol.">
        <title>The genome of Shorea leprosula (Dipterocarpaceae) highlights the ecological relevance of drought in aseasonal tropical rainforests.</title>
        <authorList>
            <person name="Ng K.K.S."/>
            <person name="Kobayashi M.J."/>
            <person name="Fawcett J.A."/>
            <person name="Hatakeyama M."/>
            <person name="Paape T."/>
            <person name="Ng C.H."/>
            <person name="Ang C.C."/>
            <person name="Tnah L.H."/>
            <person name="Lee C.T."/>
            <person name="Nishiyama T."/>
            <person name="Sese J."/>
            <person name="O'Brien M.J."/>
            <person name="Copetti D."/>
            <person name="Mohd Noor M.I."/>
            <person name="Ong R.C."/>
            <person name="Putra M."/>
            <person name="Sireger I.Z."/>
            <person name="Indrioko S."/>
            <person name="Kosugi Y."/>
            <person name="Izuno A."/>
            <person name="Isagi Y."/>
            <person name="Lee S.L."/>
            <person name="Shimizu K.K."/>
        </authorList>
    </citation>
    <scope>NUCLEOTIDE SEQUENCE [LARGE SCALE GENOMIC DNA]</scope>
    <source>
        <strain evidence="1">214</strain>
    </source>
</reference>
<accession>A0AAV5IMH1</accession>
<comment type="caution">
    <text evidence="1">The sequence shown here is derived from an EMBL/GenBank/DDBJ whole genome shotgun (WGS) entry which is preliminary data.</text>
</comment>
<dbReference type="Gene3D" id="2.40.50.40">
    <property type="match status" value="1"/>
</dbReference>
<evidence type="ECO:0000313" key="2">
    <source>
        <dbReference type="Proteomes" id="UP001054252"/>
    </source>
</evidence>
<dbReference type="InterPro" id="IPR016197">
    <property type="entry name" value="Chromo-like_dom_sf"/>
</dbReference>
<dbReference type="AlphaFoldDB" id="A0AAV5IMH1"/>
<gene>
    <name evidence="1" type="ORF">SLEP1_g12597</name>
</gene>
<name>A0AAV5IMH1_9ROSI</name>
<evidence type="ECO:0008006" key="3">
    <source>
        <dbReference type="Google" id="ProtNLM"/>
    </source>
</evidence>
<dbReference type="EMBL" id="BPVZ01000014">
    <property type="protein sequence ID" value="GKU99805.1"/>
    <property type="molecule type" value="Genomic_DNA"/>
</dbReference>
<organism evidence="1 2">
    <name type="scientific">Rubroshorea leprosula</name>
    <dbReference type="NCBI Taxonomy" id="152421"/>
    <lineage>
        <taxon>Eukaryota</taxon>
        <taxon>Viridiplantae</taxon>
        <taxon>Streptophyta</taxon>
        <taxon>Embryophyta</taxon>
        <taxon>Tracheophyta</taxon>
        <taxon>Spermatophyta</taxon>
        <taxon>Magnoliopsida</taxon>
        <taxon>eudicotyledons</taxon>
        <taxon>Gunneridae</taxon>
        <taxon>Pentapetalae</taxon>
        <taxon>rosids</taxon>
        <taxon>malvids</taxon>
        <taxon>Malvales</taxon>
        <taxon>Dipterocarpaceae</taxon>
        <taxon>Rubroshorea</taxon>
    </lineage>
</organism>
<proteinExistence type="predicted"/>
<evidence type="ECO:0000313" key="1">
    <source>
        <dbReference type="EMBL" id="GKU99805.1"/>
    </source>
</evidence>
<dbReference type="Proteomes" id="UP001054252">
    <property type="component" value="Unassembled WGS sequence"/>
</dbReference>
<protein>
    <recommendedName>
        <fullName evidence="3">Chromo domain-containing protein</fullName>
    </recommendedName>
</protein>
<sequence length="69" mass="7969">MFLKTVGVKEVKPRKANSTKQFLVKWSDKCPCDSTWIAEEKFRRIGPDKHVEANKSFNLNQAKFPTQGE</sequence>